<feature type="domain" description="Serine-threonine/tyrosine-protein kinase catalytic" evidence="5">
    <location>
        <begin position="331"/>
        <end position="396"/>
    </location>
</feature>
<accession>A0ABQ7G9S1</accession>
<dbReference type="Gene3D" id="3.30.200.20">
    <property type="entry name" value="Phosphorylase Kinase, domain 1"/>
    <property type="match status" value="1"/>
</dbReference>
<feature type="region of interest" description="Disordered" evidence="3">
    <location>
        <begin position="716"/>
        <end position="859"/>
    </location>
</feature>
<organism evidence="6 7">
    <name type="scientific">Dunaliella salina</name>
    <name type="common">Green alga</name>
    <name type="synonym">Protococcus salinus</name>
    <dbReference type="NCBI Taxonomy" id="3046"/>
    <lineage>
        <taxon>Eukaryota</taxon>
        <taxon>Viridiplantae</taxon>
        <taxon>Chlorophyta</taxon>
        <taxon>core chlorophytes</taxon>
        <taxon>Chlorophyceae</taxon>
        <taxon>CS clade</taxon>
        <taxon>Chlamydomonadales</taxon>
        <taxon>Dunaliellaceae</taxon>
        <taxon>Dunaliella</taxon>
    </lineage>
</organism>
<keyword evidence="2" id="KW-0175">Coiled coil</keyword>
<feature type="compositionally biased region" description="Basic and acidic residues" evidence="3">
    <location>
        <begin position="647"/>
        <end position="657"/>
    </location>
</feature>
<keyword evidence="1" id="KW-0547">Nucleotide-binding</keyword>
<dbReference type="PANTHER" id="PTHR44329">
    <property type="entry name" value="SERINE/THREONINE-PROTEIN KINASE TNNI3K-RELATED"/>
    <property type="match status" value="1"/>
</dbReference>
<evidence type="ECO:0000259" key="5">
    <source>
        <dbReference type="Pfam" id="PF07714"/>
    </source>
</evidence>
<dbReference type="EMBL" id="MU069955">
    <property type="protein sequence ID" value="KAF5831354.1"/>
    <property type="molecule type" value="Genomic_DNA"/>
</dbReference>
<keyword evidence="4" id="KW-0472">Membrane</keyword>
<feature type="region of interest" description="Disordered" evidence="3">
    <location>
        <begin position="1"/>
        <end position="33"/>
    </location>
</feature>
<dbReference type="InterPro" id="IPR011009">
    <property type="entry name" value="Kinase-like_dom_sf"/>
</dbReference>
<dbReference type="PANTHER" id="PTHR44329:SF214">
    <property type="entry name" value="PROTEIN KINASE DOMAIN-CONTAINING PROTEIN"/>
    <property type="match status" value="1"/>
</dbReference>
<feature type="region of interest" description="Disordered" evidence="3">
    <location>
        <begin position="577"/>
        <end position="683"/>
    </location>
</feature>
<feature type="compositionally biased region" description="Gly residues" evidence="3">
    <location>
        <begin position="658"/>
        <end position="668"/>
    </location>
</feature>
<evidence type="ECO:0000313" key="6">
    <source>
        <dbReference type="EMBL" id="KAF5831354.1"/>
    </source>
</evidence>
<name>A0ABQ7G9S1_DUNSA</name>
<proteinExistence type="predicted"/>
<feature type="transmembrane region" description="Helical" evidence="4">
    <location>
        <begin position="55"/>
        <end position="79"/>
    </location>
</feature>
<dbReference type="InterPro" id="IPR001245">
    <property type="entry name" value="Ser-Thr/Tyr_kinase_cat_dom"/>
</dbReference>
<evidence type="ECO:0000256" key="1">
    <source>
        <dbReference type="PROSITE-ProRule" id="PRU10141"/>
    </source>
</evidence>
<comment type="caution">
    <text evidence="6">The sequence shown here is derived from an EMBL/GenBank/DDBJ whole genome shotgun (WGS) entry which is preliminary data.</text>
</comment>
<feature type="binding site" evidence="1">
    <location>
        <position position="355"/>
    </location>
    <ligand>
        <name>ATP</name>
        <dbReference type="ChEBI" id="CHEBI:30616"/>
    </ligand>
</feature>
<keyword evidence="7" id="KW-1185">Reference proteome</keyword>
<protein>
    <recommendedName>
        <fullName evidence="5">Serine-threonine/tyrosine-protein kinase catalytic domain-containing protein</fullName>
    </recommendedName>
</protein>
<feature type="coiled-coil region" evidence="2">
    <location>
        <begin position="227"/>
        <end position="257"/>
    </location>
</feature>
<dbReference type="SUPFAM" id="SSF56112">
    <property type="entry name" value="Protein kinase-like (PK-like)"/>
    <property type="match status" value="1"/>
</dbReference>
<dbReference type="Pfam" id="PF07714">
    <property type="entry name" value="PK_Tyr_Ser-Thr"/>
    <property type="match status" value="1"/>
</dbReference>
<dbReference type="InterPro" id="IPR017441">
    <property type="entry name" value="Protein_kinase_ATP_BS"/>
</dbReference>
<sequence length="859" mass="92175">MKTGKEGLEVDGDVLDRSSEELDVEPGKKLPKGKASDKCVEPCQSMFQLCKRHPLSLCGPPVVLFCLVVALCVFGAAFVKRDPNWNRLETINGPLPLTVGGRQALIARYPVFIEDVDEDEDWNNPNNQTRPTGCTDLCYNETTRTKFWGFTAAFFYAASILSGEDQRLQSLVEDGYYYRLAKIDDSNNEKEIIVENGFNGKVGPHAGRHAGLLLLLLVSHQKAAMLLEEQLITNKVLEQTNNRLTETKCVLEAEKQQREALLGRQYDLIACFEQRGSKHTNSGRGSDVSSSLSSSMADKQQATLGRIAAVRRAIDEDRGQAPHPNDDIRTFELLGEGTFGKVHRGLWRQTVVAIKIILLPANMSGAEKREKMVVWEAAISSSLSHPNIVQTYTYSIKPVKESRDNHRASLEDRELGSAVVFLEEPSRSNAQGSLLNKSSEGTDSSGGGAIHSFEVGAACKISEGLSTVSRLVLNKIREGAVNHIVEVGAACKISEGLSTVSKLVLNKISEGAVNHFVKAHVCGDPGPPAQAVKPTFAEILQILREMRSKLPFPTSAMPKIARLSAHPVRANVLQKLTEDARIDEGAEEGEDNPEGDDEAATKAPVQAPASPRRQLEKGPSGKSAREAPNSPDAHTQARQQQSVLGQEDTKHPGDGGRDSGGGRGGAGVGTQEEPQREGSVFPGAVVLDMREVAEGMRAVGDRSSCSGVDGVRGCVDTQASGGGPGGDGQEREGQTNHQTNYQGGGGAAARRKSYPGPQYKGSFAEQQQVPAMQSGAATAAAATALPHSHITEPQSPATPLRSHSSRSRSSHNCVLVIGEDSDEMYPENSRGQGEGESSAQSFTSTKVEVSGIRSKVRGG</sequence>
<keyword evidence="4" id="KW-0812">Transmembrane</keyword>
<dbReference type="InterPro" id="IPR051681">
    <property type="entry name" value="Ser/Thr_Kinases-Pseudokinases"/>
</dbReference>
<reference evidence="6" key="1">
    <citation type="submission" date="2017-08" db="EMBL/GenBank/DDBJ databases">
        <authorList>
            <person name="Polle J.E."/>
            <person name="Barry K."/>
            <person name="Cushman J."/>
            <person name="Schmutz J."/>
            <person name="Tran D."/>
            <person name="Hathwaick L.T."/>
            <person name="Yim W.C."/>
            <person name="Jenkins J."/>
            <person name="Mckie-Krisberg Z.M."/>
            <person name="Prochnik S."/>
            <person name="Lindquist E."/>
            <person name="Dockter R.B."/>
            <person name="Adam C."/>
            <person name="Molina H."/>
            <person name="Bunkerborg J."/>
            <person name="Jin E."/>
            <person name="Buchheim M."/>
            <person name="Magnuson J."/>
        </authorList>
    </citation>
    <scope>NUCLEOTIDE SEQUENCE</scope>
    <source>
        <strain evidence="6">CCAP 19/18</strain>
    </source>
</reference>
<gene>
    <name evidence="6" type="ORF">DUNSADRAFT_13261</name>
</gene>
<evidence type="ECO:0000256" key="3">
    <source>
        <dbReference type="SAM" id="MobiDB-lite"/>
    </source>
</evidence>
<dbReference type="Proteomes" id="UP000815325">
    <property type="component" value="Unassembled WGS sequence"/>
</dbReference>
<evidence type="ECO:0000313" key="7">
    <source>
        <dbReference type="Proteomes" id="UP000815325"/>
    </source>
</evidence>
<evidence type="ECO:0000256" key="4">
    <source>
        <dbReference type="SAM" id="Phobius"/>
    </source>
</evidence>
<feature type="compositionally biased region" description="Polar residues" evidence="3">
    <location>
        <begin position="829"/>
        <end position="847"/>
    </location>
</feature>
<feature type="compositionally biased region" description="Polar residues" evidence="3">
    <location>
        <begin position="632"/>
        <end position="644"/>
    </location>
</feature>
<keyword evidence="4" id="KW-1133">Transmembrane helix</keyword>
<feature type="compositionally biased region" description="Acidic residues" evidence="3">
    <location>
        <begin position="585"/>
        <end position="598"/>
    </location>
</feature>
<dbReference type="PROSITE" id="PS00107">
    <property type="entry name" value="PROTEIN_KINASE_ATP"/>
    <property type="match status" value="1"/>
</dbReference>
<keyword evidence="1" id="KW-0067">ATP-binding</keyword>
<evidence type="ECO:0000256" key="2">
    <source>
        <dbReference type="SAM" id="Coils"/>
    </source>
</evidence>